<accession>A0A0S4LBK3</accession>
<organism evidence="3 4">
    <name type="scientific">Candidatus Nitrospira nitrosa</name>
    <dbReference type="NCBI Taxonomy" id="1742972"/>
    <lineage>
        <taxon>Bacteria</taxon>
        <taxon>Pseudomonadati</taxon>
        <taxon>Nitrospirota</taxon>
        <taxon>Nitrospiria</taxon>
        <taxon>Nitrospirales</taxon>
        <taxon>Nitrospiraceae</taxon>
        <taxon>Nitrospira</taxon>
    </lineage>
</organism>
<protein>
    <recommendedName>
        <fullName evidence="2">DUF58 domain-containing protein</fullName>
    </recommendedName>
</protein>
<dbReference type="RefSeq" id="WP_090744647.1">
    <property type="nucleotide sequence ID" value="NZ_CZQA01000001.1"/>
</dbReference>
<evidence type="ECO:0000259" key="2">
    <source>
        <dbReference type="Pfam" id="PF01882"/>
    </source>
</evidence>
<keyword evidence="1" id="KW-1133">Transmembrane helix</keyword>
<name>A0A0S4LBK3_9BACT</name>
<keyword evidence="1" id="KW-0472">Membrane</keyword>
<feature type="domain" description="DUF58" evidence="2">
    <location>
        <begin position="211"/>
        <end position="310"/>
    </location>
</feature>
<reference evidence="3 4" key="1">
    <citation type="submission" date="2015-10" db="EMBL/GenBank/DDBJ databases">
        <authorList>
            <person name="Gilbert D.G."/>
        </authorList>
    </citation>
    <scope>NUCLEOTIDE SEQUENCE [LARGE SCALE GENOMIC DNA]</scope>
    <source>
        <strain evidence="3">COMA1</strain>
    </source>
</reference>
<evidence type="ECO:0000313" key="3">
    <source>
        <dbReference type="EMBL" id="CUS33243.1"/>
    </source>
</evidence>
<dbReference type="InterPro" id="IPR002881">
    <property type="entry name" value="DUF58"/>
</dbReference>
<dbReference type="OrthoDB" id="9778037at2"/>
<dbReference type="EMBL" id="CZQA01000001">
    <property type="protein sequence ID" value="CUS33243.1"/>
    <property type="molecule type" value="Genomic_DNA"/>
</dbReference>
<dbReference type="Pfam" id="PF01882">
    <property type="entry name" value="DUF58"/>
    <property type="match status" value="1"/>
</dbReference>
<gene>
    <name evidence="3" type="ORF">COMA1_11044</name>
</gene>
<feature type="transmembrane region" description="Helical" evidence="1">
    <location>
        <begin position="20"/>
        <end position="39"/>
    </location>
</feature>
<keyword evidence="4" id="KW-1185">Reference proteome</keyword>
<dbReference type="PANTHER" id="PTHR34351:SF1">
    <property type="entry name" value="SLR1927 PROTEIN"/>
    <property type="match status" value="1"/>
</dbReference>
<sequence>MPFQLPTFTHRVFRYRSTRITSEGLQFLIFVLAIGIAAINTGNNLFYLLLAMMLSLILISGVAAEYCLRRLEVRRHLPDLFFINTPVTTAIVVKNRKSRLTSFSLTLSDVRDNQCLSPNLEIHSLPPGASQVLSYQLTPTHRGKLLLNGVRISTEFPFGLFTKRAFYPLEDTVVVCPELRPVHERLLRGLFAAGYELAVHRRGHGNDLYNLRLYQAGDDSRSIHWPTTARTSQLTIRETEAEEQRRAIICVPTSAPASHDAPFERAVSLAASLVQHLTHHGYSIQLRLGSERSSFGQGEAHRLDLLRMLGLCQRVTPTAESMKQDNWTDAHSTVEGGGAVIVIQAWSESDAGETELPYILIDGELIPGAGHAA</sequence>
<dbReference type="STRING" id="1742972.COMA1_11044"/>
<dbReference type="Proteomes" id="UP000199032">
    <property type="component" value="Unassembled WGS sequence"/>
</dbReference>
<evidence type="ECO:0000256" key="1">
    <source>
        <dbReference type="SAM" id="Phobius"/>
    </source>
</evidence>
<evidence type="ECO:0000313" key="4">
    <source>
        <dbReference type="Proteomes" id="UP000199032"/>
    </source>
</evidence>
<feature type="transmembrane region" description="Helical" evidence="1">
    <location>
        <begin position="45"/>
        <end position="68"/>
    </location>
</feature>
<proteinExistence type="predicted"/>
<keyword evidence="1" id="KW-0812">Transmembrane</keyword>
<dbReference type="PANTHER" id="PTHR34351">
    <property type="entry name" value="SLR1927 PROTEIN-RELATED"/>
    <property type="match status" value="1"/>
</dbReference>
<dbReference type="AlphaFoldDB" id="A0A0S4LBK3"/>